<proteinExistence type="predicted"/>
<evidence type="ECO:0000256" key="2">
    <source>
        <dbReference type="ARBA" id="ARBA00022801"/>
    </source>
</evidence>
<dbReference type="InterPro" id="IPR000184">
    <property type="entry name" value="Bac_surfAg_D15"/>
</dbReference>
<dbReference type="OrthoDB" id="5290098at2"/>
<feature type="short sequence motif" description="GXGXXG" evidence="6">
    <location>
        <begin position="40"/>
        <end position="45"/>
    </location>
</feature>
<dbReference type="CDD" id="cd07205">
    <property type="entry name" value="Pat_PNPLA6_PNPLA7_NTE1_like"/>
    <property type="match status" value="1"/>
</dbReference>
<dbReference type="eggNOG" id="COG1752">
    <property type="taxonomic scope" value="Bacteria"/>
</dbReference>
<dbReference type="InterPro" id="IPR002641">
    <property type="entry name" value="PNPLA_dom"/>
</dbReference>
<dbReference type="Pfam" id="PF01103">
    <property type="entry name" value="Omp85"/>
    <property type="match status" value="1"/>
</dbReference>
<dbReference type="eggNOG" id="COG4775">
    <property type="taxonomic scope" value="Bacteria"/>
</dbReference>
<dbReference type="HOGENOM" id="CLU_014750_1_0_6"/>
<dbReference type="EMBL" id="APLQ01000011">
    <property type="protein sequence ID" value="ENO14680.2"/>
    <property type="molecule type" value="Genomic_DNA"/>
</dbReference>
<dbReference type="PATRIC" id="fig|626887.3.peg.986"/>
<evidence type="ECO:0000313" key="8">
    <source>
        <dbReference type="EMBL" id="ENO14680.2"/>
    </source>
</evidence>
<feature type="short sequence motif" description="DGA/G" evidence="6">
    <location>
        <begin position="215"/>
        <end position="217"/>
    </location>
</feature>
<dbReference type="Gene3D" id="3.10.20.310">
    <property type="entry name" value="membrane protein fhac"/>
    <property type="match status" value="1"/>
</dbReference>
<gene>
    <name evidence="8" type="ORF">J057_04996</name>
</gene>
<reference evidence="8 9" key="1">
    <citation type="journal article" date="2013" name="Genome Announc.">
        <title>Genome Sequence of the Polycyclic Aromatic Hydrocarbon-Degrading Bacterium Strain Marinobacter nanhaiticus D15-8WT.</title>
        <authorList>
            <person name="Cui Z."/>
            <person name="Gao W."/>
            <person name="Li Q."/>
            <person name="Xu G."/>
            <person name="Zheng L."/>
        </authorList>
    </citation>
    <scope>NUCLEOTIDE SEQUENCE [LARGE SCALE GENOMIC DNA]</scope>
    <source>
        <strain evidence="8 9">D15-8W</strain>
    </source>
</reference>
<accession>N6VWQ8</accession>
<dbReference type="AlphaFoldDB" id="N6VWQ8"/>
<comment type="caution">
    <text evidence="8">The sequence shown here is derived from an EMBL/GenBank/DDBJ whole genome shotgun (WGS) entry which is preliminary data.</text>
</comment>
<feature type="active site" description="Nucleophile" evidence="6">
    <location>
        <position position="69"/>
    </location>
</feature>
<feature type="domain" description="PNPLA" evidence="7">
    <location>
        <begin position="36"/>
        <end position="228"/>
    </location>
</feature>
<name>N6VWQ8_9GAMM</name>
<dbReference type="Gene3D" id="2.40.160.50">
    <property type="entry name" value="membrane protein fhac: a member of the omp85/tpsb transporter family"/>
    <property type="match status" value="1"/>
</dbReference>
<dbReference type="SUPFAM" id="SSF52151">
    <property type="entry name" value="FabD/lysophospholipase-like"/>
    <property type="match status" value="1"/>
</dbReference>
<dbReference type="Pfam" id="PF07244">
    <property type="entry name" value="POTRA"/>
    <property type="match status" value="1"/>
</dbReference>
<evidence type="ECO:0000256" key="5">
    <source>
        <dbReference type="ARBA" id="ARBA00023136"/>
    </source>
</evidence>
<evidence type="ECO:0000256" key="4">
    <source>
        <dbReference type="ARBA" id="ARBA00023098"/>
    </source>
</evidence>
<feature type="short sequence motif" description="GXSXG" evidence="6">
    <location>
        <begin position="67"/>
        <end position="71"/>
    </location>
</feature>
<evidence type="ECO:0000256" key="6">
    <source>
        <dbReference type="PROSITE-ProRule" id="PRU01161"/>
    </source>
</evidence>
<keyword evidence="4 6" id="KW-0443">Lipid metabolism</keyword>
<dbReference type="PANTHER" id="PTHR14226:SF29">
    <property type="entry name" value="NEUROPATHY TARGET ESTERASE SWS"/>
    <property type="match status" value="1"/>
</dbReference>
<dbReference type="Pfam" id="PF01734">
    <property type="entry name" value="Patatin"/>
    <property type="match status" value="1"/>
</dbReference>
<sequence length="744" mass="81170">MSCLALEALAQSSSEPPAAAESRSVAEPGARPVIALVLSGGGAKGMAHVGVLRVLEEMRIPIDIVVGTSAGSAVAAMYALGMSVNDIEDRFVEMDWLSSFQDSPGRAYKPVRRKIDDWRYPVDPGIGLGPNGISVGRGLVAGQNLGFILNELTRRAALVRDFDELPIRFRAVATDLETGDEVVIRDGALAEAIRASMSIPGVYAPMEIDNRLLVDGGIANNLPISVAQEMGADVVIAVDISDALLAGEKLTGAFSVVGQLTTLMTRRNVDDQLDRLDDQDVLIRPKLEGLTSADFFDATEIIEAGATAARNKAVSLNDLRVDPVAWADYQRERYHARFTPDLISDIRIDHDSRLSREFLRSRIRQDAGQPLDVEQLEDDLRRIYGLGYYETVTYSLAPSENNEEGSVLVIDVQEKTWGPNYLRFGLSYEDNFESDTRFNVAGSYQLTELNPLGGEWTTGLQLGTEPYLRTEWFQPLDYGYRRFLLTGADYQRDSFSVFNEQGDRVGEVEVDEYAVDMSIGLELGAAGEVRAGVRRGVASVDDVLGDSSLSESEIDQGAWTLQLTFDTLNDPFLPTDGAFFGLSGRYERPGLGSDRHFDRSTLLAAKAMEFGARNVLVGQAYASAVTNGEAGVENYISMGGFRRLSSYARGEITGPDAGLLTFYAYRRFGGPFVPYFAGVGYEAGNAWQDVSDASWGDLIHSWSLFAGVDTFLGPVQLSTAYADDEHVTVFLTVGYSLESLFISP</sequence>
<evidence type="ECO:0000256" key="1">
    <source>
        <dbReference type="ARBA" id="ARBA00004370"/>
    </source>
</evidence>
<protein>
    <submittedName>
        <fullName evidence="8">Patatin</fullName>
    </submittedName>
</protein>
<organism evidence="8 9">
    <name type="scientific">Marinobacter nanhaiticus D15-8W</name>
    <dbReference type="NCBI Taxonomy" id="626887"/>
    <lineage>
        <taxon>Bacteria</taxon>
        <taxon>Pseudomonadati</taxon>
        <taxon>Pseudomonadota</taxon>
        <taxon>Gammaproteobacteria</taxon>
        <taxon>Pseudomonadales</taxon>
        <taxon>Marinobacteraceae</taxon>
        <taxon>Marinobacter</taxon>
    </lineage>
</organism>
<dbReference type="PROSITE" id="PS51635">
    <property type="entry name" value="PNPLA"/>
    <property type="match status" value="1"/>
</dbReference>
<dbReference type="Proteomes" id="UP000013165">
    <property type="component" value="Unassembled WGS sequence"/>
</dbReference>
<dbReference type="InterPro" id="IPR050301">
    <property type="entry name" value="NTE"/>
</dbReference>
<keyword evidence="2 6" id="KW-0378">Hydrolase</keyword>
<evidence type="ECO:0000313" key="9">
    <source>
        <dbReference type="Proteomes" id="UP000013165"/>
    </source>
</evidence>
<dbReference type="GO" id="GO:0016042">
    <property type="term" value="P:lipid catabolic process"/>
    <property type="evidence" value="ECO:0007669"/>
    <property type="project" value="UniProtKB-UniRule"/>
</dbReference>
<dbReference type="GO" id="GO:0019867">
    <property type="term" value="C:outer membrane"/>
    <property type="evidence" value="ECO:0007669"/>
    <property type="project" value="InterPro"/>
</dbReference>
<comment type="subcellular location">
    <subcellularLocation>
        <location evidence="1">Membrane</location>
    </subcellularLocation>
</comment>
<feature type="active site" description="Proton acceptor" evidence="6">
    <location>
        <position position="215"/>
    </location>
</feature>
<dbReference type="GO" id="GO:0016787">
    <property type="term" value="F:hydrolase activity"/>
    <property type="evidence" value="ECO:0007669"/>
    <property type="project" value="UniProtKB-UniRule"/>
</dbReference>
<evidence type="ECO:0000259" key="7">
    <source>
        <dbReference type="PROSITE" id="PS51635"/>
    </source>
</evidence>
<dbReference type="InterPro" id="IPR016035">
    <property type="entry name" value="Acyl_Trfase/lysoPLipase"/>
</dbReference>
<keyword evidence="9" id="KW-1185">Reference proteome</keyword>
<keyword evidence="5" id="KW-0472">Membrane</keyword>
<dbReference type="STRING" id="626887.J057_04996"/>
<dbReference type="InterPro" id="IPR010827">
    <property type="entry name" value="BamA/TamA_POTRA"/>
</dbReference>
<keyword evidence="3 6" id="KW-0442">Lipid degradation</keyword>
<evidence type="ECO:0000256" key="3">
    <source>
        <dbReference type="ARBA" id="ARBA00022963"/>
    </source>
</evidence>
<dbReference type="PANTHER" id="PTHR14226">
    <property type="entry name" value="NEUROPATHY TARGET ESTERASE/SWISS CHEESE D.MELANOGASTER"/>
    <property type="match status" value="1"/>
</dbReference>
<dbReference type="Gene3D" id="3.40.1090.10">
    <property type="entry name" value="Cytosolic phospholipase A2 catalytic domain"/>
    <property type="match status" value="2"/>
</dbReference>